<comment type="caution">
    <text evidence="1">The sequence shown here is derived from an EMBL/GenBank/DDBJ whole genome shotgun (WGS) entry which is preliminary data.</text>
</comment>
<dbReference type="EMBL" id="JAELUP010000103">
    <property type="protein sequence ID" value="MBJ6363209.1"/>
    <property type="molecule type" value="Genomic_DNA"/>
</dbReference>
<sequence length="517" mass="60794">MDIKHIERELLLNITIQYLNDQAFDKEYLSESLDWEKLYNLSIEQRMFHLAYNELLNYIPDSYRNLFQKKNEDIRKKNHDIIQEMSALSETGNDMIFVKGIILSQLLYNDPYYRVAGDIDTLIRETSVEEIDRELKAKGYFQACGKEDIYSLDFNNPDILPYPILKDLNHHEYFEYYKKVGNDYITLELQRYIHTTITSKHINRFLDENEYLIINGSKIKTLSLEHTLLHLVESIYTDANWYHRGPKLGKYFELGLFIKNYNQKIKWDEVLQKASSFNMSDIIIPIFDDLNGLFGQPIAQDIAGKLDHSKNKNRLPLIWEAPLKERLFKSNAEREAEIFKNLKRICYSEEHSKNARNAYDANELTSESISPKEYLYVQNNKHDYKLYYLPLVDTTHLNFNIYVPLELGQSEYDWEVILNTVDPCIESDILDLHTFSFVKQDGVIRTNLCNGGNIEQAGDLEIRVQIPLSEIKKSFREGILAYKIIIKERIYGGIYHVISSDGYTDKSFWLSPTLIRV</sequence>
<organism evidence="1 2">
    <name type="scientific">Paenibacillus roseus</name>
    <dbReference type="NCBI Taxonomy" id="2798579"/>
    <lineage>
        <taxon>Bacteria</taxon>
        <taxon>Bacillati</taxon>
        <taxon>Bacillota</taxon>
        <taxon>Bacilli</taxon>
        <taxon>Bacillales</taxon>
        <taxon>Paenibacillaceae</taxon>
        <taxon>Paenibacillus</taxon>
    </lineage>
</organism>
<dbReference type="Proteomes" id="UP000640274">
    <property type="component" value="Unassembled WGS sequence"/>
</dbReference>
<accession>A0A934J4M9</accession>
<protein>
    <submittedName>
        <fullName evidence="1">Nucleotidyltransferase family protein</fullName>
    </submittedName>
</protein>
<keyword evidence="2" id="KW-1185">Reference proteome</keyword>
<dbReference type="Pfam" id="PF14907">
    <property type="entry name" value="NTP_transf_5"/>
    <property type="match status" value="1"/>
</dbReference>
<dbReference type="InterPro" id="IPR039498">
    <property type="entry name" value="NTP_transf_5"/>
</dbReference>
<dbReference type="AlphaFoldDB" id="A0A934J4M9"/>
<proteinExistence type="predicted"/>
<dbReference type="RefSeq" id="WP_199020778.1">
    <property type="nucleotide sequence ID" value="NZ_JAELUP010000103.1"/>
</dbReference>
<reference evidence="1" key="1">
    <citation type="submission" date="2020-12" db="EMBL/GenBank/DDBJ databases">
        <authorList>
            <person name="Huq M.A."/>
        </authorList>
    </citation>
    <scope>NUCLEOTIDE SEQUENCE</scope>
    <source>
        <strain evidence="1">MAHUQ-46</strain>
    </source>
</reference>
<name>A0A934J4M9_9BACL</name>
<evidence type="ECO:0000313" key="1">
    <source>
        <dbReference type="EMBL" id="MBJ6363209.1"/>
    </source>
</evidence>
<evidence type="ECO:0000313" key="2">
    <source>
        <dbReference type="Proteomes" id="UP000640274"/>
    </source>
</evidence>
<gene>
    <name evidence="1" type="ORF">JFN88_18570</name>
</gene>